<evidence type="ECO:0000313" key="1">
    <source>
        <dbReference type="EMBL" id="AEH44387.1"/>
    </source>
</evidence>
<dbReference type="RefSeq" id="WP_013907132.1">
    <property type="nucleotide sequence ID" value="NC_015681.1"/>
</dbReference>
<dbReference type="AlphaFoldDB" id="F8AB21"/>
<dbReference type="EMBL" id="CP002683">
    <property type="protein sequence ID" value="AEH44387.1"/>
    <property type="molecule type" value="Genomic_DNA"/>
</dbReference>
<dbReference type="PaxDb" id="667014-Thein_0505"/>
<keyword evidence="2" id="KW-1185">Reference proteome</keyword>
<dbReference type="Proteomes" id="UP000006793">
    <property type="component" value="Chromosome"/>
</dbReference>
<accession>F8AB21</accession>
<gene>
    <name evidence="1" type="ordered locus">Thein_0505</name>
</gene>
<dbReference type="KEGG" id="tid:Thein_0505"/>
<reference evidence="1 2" key="2">
    <citation type="journal article" date="2012" name="Stand. Genomic Sci.">
        <title>Complete genome sequence of the thermophilic sulfate-reducing ocean bacterium Thermodesulfatator indicus type strain (CIR29812(T)).</title>
        <authorList>
            <person name="Anderson I."/>
            <person name="Saunders E."/>
            <person name="Lapidus A."/>
            <person name="Nolan M."/>
            <person name="Lucas S."/>
            <person name="Tice H."/>
            <person name="Del Rio T.G."/>
            <person name="Cheng J.F."/>
            <person name="Han C."/>
            <person name="Tapia R."/>
            <person name="Goodwin L.A."/>
            <person name="Pitluck S."/>
            <person name="Liolios K."/>
            <person name="Mavromatis K."/>
            <person name="Pagani I."/>
            <person name="Ivanova N."/>
            <person name="Mikhailova N."/>
            <person name="Pati A."/>
            <person name="Chen A."/>
            <person name="Palaniappan K."/>
            <person name="Land M."/>
            <person name="Hauser L."/>
            <person name="Jeffries C.D."/>
            <person name="Chang Y.J."/>
            <person name="Brambilla E.M."/>
            <person name="Rohde M."/>
            <person name="Spring S."/>
            <person name="Goker M."/>
            <person name="Detter J.C."/>
            <person name="Woyke T."/>
            <person name="Bristow J."/>
            <person name="Eisen J.A."/>
            <person name="Markowitz V."/>
            <person name="Hugenholtz P."/>
            <person name="Kyrpides N.C."/>
            <person name="Klenk H.P."/>
        </authorList>
    </citation>
    <scope>NUCLEOTIDE SEQUENCE [LARGE SCALE GENOMIC DNA]</scope>
    <source>
        <strain evidence="2">DSM 15286 / JCM 11887 / CIR29812</strain>
    </source>
</reference>
<protein>
    <submittedName>
        <fullName evidence="1">Uncharacterized protein</fullName>
    </submittedName>
</protein>
<organism evidence="1 2">
    <name type="scientific">Thermodesulfatator indicus (strain DSM 15286 / JCM 11887 / CIR29812)</name>
    <dbReference type="NCBI Taxonomy" id="667014"/>
    <lineage>
        <taxon>Bacteria</taxon>
        <taxon>Pseudomonadati</taxon>
        <taxon>Thermodesulfobacteriota</taxon>
        <taxon>Thermodesulfobacteria</taxon>
        <taxon>Thermodesulfobacteriales</taxon>
        <taxon>Thermodesulfatatoraceae</taxon>
        <taxon>Thermodesulfatator</taxon>
    </lineage>
</organism>
<dbReference type="HOGENOM" id="CLU_2977788_0_0_0"/>
<name>F8AB21_THEID</name>
<proteinExistence type="predicted"/>
<evidence type="ECO:0000313" key="2">
    <source>
        <dbReference type="Proteomes" id="UP000006793"/>
    </source>
</evidence>
<reference evidence="2" key="1">
    <citation type="submission" date="2011-04" db="EMBL/GenBank/DDBJ databases">
        <title>The complete genome of Thermodesulfatator indicus DSM 15286.</title>
        <authorList>
            <person name="Lucas S."/>
            <person name="Copeland A."/>
            <person name="Lapidus A."/>
            <person name="Bruce D."/>
            <person name="Goodwin L."/>
            <person name="Pitluck S."/>
            <person name="Peters L."/>
            <person name="Kyrpides N."/>
            <person name="Mavromatis K."/>
            <person name="Pagani I."/>
            <person name="Ivanova N."/>
            <person name="Saunders L."/>
            <person name="Detter J.C."/>
            <person name="Tapia R."/>
            <person name="Han C."/>
            <person name="Land M."/>
            <person name="Hauser L."/>
            <person name="Markowitz V."/>
            <person name="Cheng J.-F."/>
            <person name="Hugenholtz P."/>
            <person name="Woyke T."/>
            <person name="Wu D."/>
            <person name="Spring S."/>
            <person name="Schroeder M."/>
            <person name="Brambilla E."/>
            <person name="Klenk H.-P."/>
            <person name="Eisen J.A."/>
        </authorList>
    </citation>
    <scope>NUCLEOTIDE SEQUENCE [LARGE SCALE GENOMIC DNA]</scope>
    <source>
        <strain evidence="2">DSM 15286 / JCM 11887 / CIR29812</strain>
    </source>
</reference>
<dbReference type="InParanoid" id="F8AB21"/>
<sequence>MTMFEIQKIEKIKKDIENIQIFLEDWEDLQLLLEAEEKREREEIYSLEELKSLLEEDK</sequence>